<accession>A0A078MA96</accession>
<gene>
    <name evidence="2" type="ORF">BN1049_01045</name>
</gene>
<keyword evidence="1" id="KW-1133">Transmembrane helix</keyword>
<reference evidence="2" key="1">
    <citation type="submission" date="2014-07" db="EMBL/GenBank/DDBJ databases">
        <authorList>
            <person name="Urmite Genomes Urmite Genomes"/>
        </authorList>
    </citation>
    <scope>NUCLEOTIDE SEQUENCE</scope>
    <source>
        <strain evidence="2">12M76_air</strain>
    </source>
</reference>
<dbReference type="OrthoDB" id="7030240at2"/>
<keyword evidence="1" id="KW-0812">Transmembrane</keyword>
<sequence>MASRLYPEDQKRVDEYLNSPLHQVERKPFKIWWLLFAVLVAVIGLGLLARFLAALVLA</sequence>
<keyword evidence="1" id="KW-0472">Membrane</keyword>
<dbReference type="EMBL" id="LK391969">
    <property type="protein sequence ID" value="CEF26122.1"/>
    <property type="molecule type" value="Genomic_DNA"/>
</dbReference>
<dbReference type="EMBL" id="LM997413">
    <property type="protein sequence ID" value="CEA03230.1"/>
    <property type="molecule type" value="Genomic_DNA"/>
</dbReference>
<keyword evidence="2" id="KW-0687">Ribonucleoprotein</keyword>
<feature type="transmembrane region" description="Helical" evidence="1">
    <location>
        <begin position="31"/>
        <end position="57"/>
    </location>
</feature>
<evidence type="ECO:0000313" key="2">
    <source>
        <dbReference type="EMBL" id="CEA03230.1"/>
    </source>
</evidence>
<dbReference type="RefSeq" id="WP_044498648.1">
    <property type="nucleotide sequence ID" value="NZ_LK391969.1"/>
</dbReference>
<dbReference type="AlphaFoldDB" id="A0A078MA96"/>
<dbReference type="GO" id="GO:0005840">
    <property type="term" value="C:ribosome"/>
    <property type="evidence" value="ECO:0007669"/>
    <property type="project" value="UniProtKB-KW"/>
</dbReference>
<protein>
    <submittedName>
        <fullName evidence="2">50s ribosomal protein l13</fullName>
    </submittedName>
</protein>
<proteinExistence type="predicted"/>
<name>A0A078MA96_9PSED</name>
<evidence type="ECO:0000256" key="1">
    <source>
        <dbReference type="SAM" id="Phobius"/>
    </source>
</evidence>
<organism evidence="2">
    <name type="scientific">Pseudomonas saudimassiliensis</name>
    <dbReference type="NCBI Taxonomy" id="1461581"/>
    <lineage>
        <taxon>Bacteria</taxon>
        <taxon>Pseudomonadati</taxon>
        <taxon>Pseudomonadota</taxon>
        <taxon>Gammaproteobacteria</taxon>
        <taxon>Pseudomonadales</taxon>
        <taxon>Pseudomonadaceae</taxon>
        <taxon>Pseudomonas</taxon>
    </lineage>
</organism>
<dbReference type="Pfam" id="PF11293">
    <property type="entry name" value="DUF3094"/>
    <property type="match status" value="1"/>
</dbReference>
<keyword evidence="2" id="KW-0689">Ribosomal protein</keyword>
<dbReference type="InterPro" id="IPR021444">
    <property type="entry name" value="DUF3094"/>
</dbReference>
<dbReference type="PATRIC" id="fig|1461581.3.peg.1026"/>